<dbReference type="CDD" id="cd00085">
    <property type="entry name" value="HNHc"/>
    <property type="match status" value="1"/>
</dbReference>
<reference evidence="3 4" key="2">
    <citation type="journal article" date="2022" name="Arch. Microbiol.">
        <title>Rhodococcus pseudokoreensis sp. nov. isolated from the rhizosphere of young M26 apple rootstocks.</title>
        <authorList>
            <person name="Kampfer P."/>
            <person name="Glaeser S.P."/>
            <person name="Blom J."/>
            <person name="Wolf J."/>
            <person name="Benning S."/>
            <person name="Schloter M."/>
            <person name="Neumann-Schaal M."/>
        </authorList>
    </citation>
    <scope>NUCLEOTIDE SEQUENCE [LARGE SCALE GENOMIC DNA]</scope>
    <source>
        <strain evidence="3 4">R79</strain>
    </source>
</reference>
<accession>A0A974WAP0</accession>
<dbReference type="Proteomes" id="UP000662986">
    <property type="component" value="Chromosome"/>
</dbReference>
<dbReference type="Gene3D" id="1.10.30.50">
    <property type="match status" value="1"/>
</dbReference>
<evidence type="ECO:0000313" key="3">
    <source>
        <dbReference type="EMBL" id="QSE94245.1"/>
    </source>
</evidence>
<dbReference type="RefSeq" id="WP_206010666.1">
    <property type="nucleotide sequence ID" value="NZ_CP070619.1"/>
</dbReference>
<name>A0A974WAP0_9NOCA</name>
<evidence type="ECO:0000256" key="1">
    <source>
        <dbReference type="SAM" id="MobiDB-lite"/>
    </source>
</evidence>
<reference evidence="3 4" key="1">
    <citation type="journal article" date="2021" name="Microbiol. Resour. Announc.">
        <title>Complete Genome Sequences of Two Rhodococcus sp. Strains with Large and Linear Chromosomes, Isolated from Apple Rhizosphere.</title>
        <authorList>
            <person name="Benning S."/>
            <person name="Brugnone N."/>
            <person name="Siani R."/>
            <person name="Kublik S."/>
            <person name="Schloter M."/>
            <person name="Rad V."/>
        </authorList>
    </citation>
    <scope>NUCLEOTIDE SEQUENCE [LARGE SCALE GENOMIC DNA]</scope>
    <source>
        <strain evidence="3 4">R79</strain>
    </source>
</reference>
<dbReference type="InterPro" id="IPR003870">
    <property type="entry name" value="DUF222"/>
</dbReference>
<feature type="domain" description="DUF222" evidence="2">
    <location>
        <begin position="7"/>
        <end position="95"/>
    </location>
</feature>
<feature type="region of interest" description="Disordered" evidence="1">
    <location>
        <begin position="271"/>
        <end position="294"/>
    </location>
</feature>
<proteinExistence type="predicted"/>
<keyword evidence="4" id="KW-1185">Reference proteome</keyword>
<dbReference type="InterPro" id="IPR003615">
    <property type="entry name" value="HNH_nuc"/>
</dbReference>
<gene>
    <name evidence="3" type="ORF">JWS13_39435</name>
</gene>
<dbReference type="Pfam" id="PF02720">
    <property type="entry name" value="DUF222"/>
    <property type="match status" value="1"/>
</dbReference>
<evidence type="ECO:0000313" key="4">
    <source>
        <dbReference type="Proteomes" id="UP000662986"/>
    </source>
</evidence>
<evidence type="ECO:0000259" key="2">
    <source>
        <dbReference type="Pfam" id="PF02720"/>
    </source>
</evidence>
<organism evidence="3 4">
    <name type="scientific">Rhodococcus pseudokoreensis</name>
    <dbReference type="NCBI Taxonomy" id="2811421"/>
    <lineage>
        <taxon>Bacteria</taxon>
        <taxon>Bacillati</taxon>
        <taxon>Actinomycetota</taxon>
        <taxon>Actinomycetes</taxon>
        <taxon>Mycobacteriales</taxon>
        <taxon>Nocardiaceae</taxon>
        <taxon>Rhodococcus</taxon>
    </lineage>
</organism>
<dbReference type="EMBL" id="CP070619">
    <property type="protein sequence ID" value="QSE94245.1"/>
    <property type="molecule type" value="Genomic_DNA"/>
</dbReference>
<protein>
    <submittedName>
        <fullName evidence="3">DUF222 domain-containing protein</fullName>
    </submittedName>
</protein>
<sequence length="294" mass="31997">MAIHDICAHDPRTLPQRRADALTALSDGTGRLSCLCGREKCPARAALAGTRRAPLVQVVVNASTLLGLDDLPAHLDGYGPVPADTARTLSADGVFQRIHTLASTGEAGGHILGISRVQNTHGIPTTYIRNAAHKPELTYAPGTALDRRIRARDGNCRFPNCQVPARLYDIDHTIPFDRNRPENGGLTVESNLACLCRRHHRLKTDGSWTVRQTGAGQLEWTTPRGEIIRTEPEGAAIELTHNHIRGVQNSRTLRLLTERSHAQQDAEYLNELHGRRRTHRNAPVPPPAGGGTGA</sequence>